<feature type="transmembrane region" description="Helical" evidence="7">
    <location>
        <begin position="143"/>
        <end position="160"/>
    </location>
</feature>
<evidence type="ECO:0000256" key="3">
    <source>
        <dbReference type="ARBA" id="ARBA00022475"/>
    </source>
</evidence>
<feature type="domain" description="EamA" evidence="8">
    <location>
        <begin position="17"/>
        <end position="157"/>
    </location>
</feature>
<evidence type="ECO:0000256" key="6">
    <source>
        <dbReference type="ARBA" id="ARBA00023136"/>
    </source>
</evidence>
<proteinExistence type="inferred from homology"/>
<keyword evidence="10" id="KW-1185">Reference proteome</keyword>
<dbReference type="GO" id="GO:0005886">
    <property type="term" value="C:plasma membrane"/>
    <property type="evidence" value="ECO:0007669"/>
    <property type="project" value="UniProtKB-SubCell"/>
</dbReference>
<organism evidence="9 10">
    <name type="scientific">Anaerotruncus colihominis</name>
    <dbReference type="NCBI Taxonomy" id="169435"/>
    <lineage>
        <taxon>Bacteria</taxon>
        <taxon>Bacillati</taxon>
        <taxon>Bacillota</taxon>
        <taxon>Clostridia</taxon>
        <taxon>Eubacteriales</taxon>
        <taxon>Oscillospiraceae</taxon>
        <taxon>Anaerotruncus</taxon>
    </lineage>
</organism>
<evidence type="ECO:0000313" key="10">
    <source>
        <dbReference type="Proteomes" id="UP000446866"/>
    </source>
</evidence>
<dbReference type="InterPro" id="IPR050638">
    <property type="entry name" value="AA-Vitamin_Transporters"/>
</dbReference>
<feature type="transmembrane region" description="Helical" evidence="7">
    <location>
        <begin position="229"/>
        <end position="249"/>
    </location>
</feature>
<evidence type="ECO:0000256" key="2">
    <source>
        <dbReference type="ARBA" id="ARBA00007362"/>
    </source>
</evidence>
<comment type="similarity">
    <text evidence="2">Belongs to the EamA transporter family.</text>
</comment>
<dbReference type="InterPro" id="IPR037185">
    <property type="entry name" value="EmrE-like"/>
</dbReference>
<accession>A0A845QLZ6</accession>
<reference evidence="9 10" key="1">
    <citation type="submission" date="2018-08" db="EMBL/GenBank/DDBJ databases">
        <title>Murine metabolic-syndrome-specific gut microbial biobank.</title>
        <authorList>
            <person name="Liu C."/>
        </authorList>
    </citation>
    <scope>NUCLEOTIDE SEQUENCE [LARGE SCALE GENOMIC DNA]</scope>
    <source>
        <strain evidence="9 10">28</strain>
    </source>
</reference>
<dbReference type="InterPro" id="IPR000620">
    <property type="entry name" value="EamA_dom"/>
</dbReference>
<keyword evidence="5 7" id="KW-1133">Transmembrane helix</keyword>
<gene>
    <name evidence="9" type="ORF">D0435_08635</name>
</gene>
<dbReference type="SUPFAM" id="SSF103481">
    <property type="entry name" value="Multidrug resistance efflux transporter EmrE"/>
    <property type="match status" value="2"/>
</dbReference>
<feature type="transmembrane region" description="Helical" evidence="7">
    <location>
        <begin position="261"/>
        <end position="279"/>
    </location>
</feature>
<evidence type="ECO:0000256" key="4">
    <source>
        <dbReference type="ARBA" id="ARBA00022692"/>
    </source>
</evidence>
<feature type="transmembrane region" description="Helical" evidence="7">
    <location>
        <begin position="201"/>
        <end position="223"/>
    </location>
</feature>
<evidence type="ECO:0000256" key="5">
    <source>
        <dbReference type="ARBA" id="ARBA00022989"/>
    </source>
</evidence>
<sequence length="306" mass="32575">MKDKSTSTNIFTKPAAIVLLALLTCALWGSAFPAIKEGFALLAIEDSGSKILFAGYRFFAAGVLTFAFFSVKERRLLSIQKSSIPYIMLQGFLQTTVQYICFYIGLSNTTGTKGSVINGANGFFSIIAAHFMTRDEKMNRRKALGCAVGFAGIVIVNLGGDGFGGGVTFMGEGMVLLCSAAYGVSSVTLKMISHRESPGAITAYQLLFGSILLIAMGLCMGGRVSGFTLVSALLLLYLSVTSMVTFCIWANLLKYNPVSKITIYGFTIPVFGVMLSAIFLGEKVMTPATALALLLVSAGIVVVNRK</sequence>
<keyword evidence="4 7" id="KW-0812">Transmembrane</keyword>
<evidence type="ECO:0000259" key="8">
    <source>
        <dbReference type="Pfam" id="PF00892"/>
    </source>
</evidence>
<feature type="transmembrane region" description="Helical" evidence="7">
    <location>
        <begin position="285"/>
        <end position="303"/>
    </location>
</feature>
<dbReference type="AlphaFoldDB" id="A0A845QLZ6"/>
<protein>
    <submittedName>
        <fullName evidence="9">DMT family transporter</fullName>
    </submittedName>
</protein>
<dbReference type="Pfam" id="PF00892">
    <property type="entry name" value="EamA"/>
    <property type="match status" value="2"/>
</dbReference>
<keyword evidence="6 7" id="KW-0472">Membrane</keyword>
<keyword evidence="3" id="KW-1003">Cell membrane</keyword>
<feature type="transmembrane region" description="Helical" evidence="7">
    <location>
        <begin position="166"/>
        <end position="189"/>
    </location>
</feature>
<feature type="domain" description="EamA" evidence="8">
    <location>
        <begin position="171"/>
        <end position="304"/>
    </location>
</feature>
<dbReference type="PANTHER" id="PTHR32322">
    <property type="entry name" value="INNER MEMBRANE TRANSPORTER"/>
    <property type="match status" value="1"/>
</dbReference>
<evidence type="ECO:0000313" key="9">
    <source>
        <dbReference type="EMBL" id="NBH61717.1"/>
    </source>
</evidence>
<feature type="transmembrane region" description="Helical" evidence="7">
    <location>
        <begin position="49"/>
        <end position="71"/>
    </location>
</feature>
<dbReference type="Proteomes" id="UP000446866">
    <property type="component" value="Unassembled WGS sequence"/>
</dbReference>
<comment type="caution">
    <text evidence="9">The sequence shown here is derived from an EMBL/GenBank/DDBJ whole genome shotgun (WGS) entry which is preliminary data.</text>
</comment>
<evidence type="ECO:0000256" key="1">
    <source>
        <dbReference type="ARBA" id="ARBA00004651"/>
    </source>
</evidence>
<name>A0A845QLZ6_9FIRM</name>
<comment type="subcellular location">
    <subcellularLocation>
        <location evidence="1">Cell membrane</location>
        <topology evidence="1">Multi-pass membrane protein</topology>
    </subcellularLocation>
</comment>
<feature type="transmembrane region" description="Helical" evidence="7">
    <location>
        <begin position="83"/>
        <end position="106"/>
    </location>
</feature>
<evidence type="ECO:0000256" key="7">
    <source>
        <dbReference type="SAM" id="Phobius"/>
    </source>
</evidence>
<dbReference type="PANTHER" id="PTHR32322:SF18">
    <property type="entry name" value="S-ADENOSYLMETHIONINE_S-ADENOSYLHOMOCYSTEINE TRANSPORTER"/>
    <property type="match status" value="1"/>
</dbReference>
<dbReference type="RefSeq" id="WP_160202001.1">
    <property type="nucleotide sequence ID" value="NZ_QXWK01000014.1"/>
</dbReference>
<dbReference type="EMBL" id="QXWK01000014">
    <property type="protein sequence ID" value="NBH61717.1"/>
    <property type="molecule type" value="Genomic_DNA"/>
</dbReference>